<dbReference type="EMBL" id="JABTCG010000001">
    <property type="protein sequence ID" value="MBD0849839.1"/>
    <property type="molecule type" value="Genomic_DNA"/>
</dbReference>
<dbReference type="PANTHER" id="PTHR23416">
    <property type="entry name" value="SIALIC ACID SYNTHASE-RELATED"/>
    <property type="match status" value="1"/>
</dbReference>
<evidence type="ECO:0000313" key="4">
    <source>
        <dbReference type="EMBL" id="MBD0849839.1"/>
    </source>
</evidence>
<keyword evidence="3" id="KW-0012">Acyltransferase</keyword>
<evidence type="ECO:0000256" key="3">
    <source>
        <dbReference type="ARBA" id="ARBA00023315"/>
    </source>
</evidence>
<dbReference type="InterPro" id="IPR001451">
    <property type="entry name" value="Hexapep"/>
</dbReference>
<dbReference type="SUPFAM" id="SSF51161">
    <property type="entry name" value="Trimeric LpxA-like enzymes"/>
    <property type="match status" value="1"/>
</dbReference>
<dbReference type="InterPro" id="IPR051159">
    <property type="entry name" value="Hexapeptide_acetyltransf"/>
</dbReference>
<comment type="caution">
    <text evidence="4">The sequence shown here is derived from an EMBL/GenBank/DDBJ whole genome shotgun (WGS) entry which is preliminary data.</text>
</comment>
<evidence type="ECO:0000256" key="2">
    <source>
        <dbReference type="ARBA" id="ARBA00022737"/>
    </source>
</evidence>
<dbReference type="InterPro" id="IPR011004">
    <property type="entry name" value="Trimer_LpxA-like_sf"/>
</dbReference>
<sequence>MNKYNLRLFFRSLKGKWYRFKYGLKNVHPTFYMGGKSIIHSDLVAEEFVYIGKGCTIAPKVKIGKYTMLAPGVKILGGDHIYNKPDTPVIFSGRPEMPSTVIGMDAWIGANVLIMAGIQIGNGSIIAAGSVVTKDIPAYCIYGGNPAKFIKLRFTDEEAAIHTKMLENDNISAVFCKKKTID</sequence>
<keyword evidence="5" id="KW-1185">Reference proteome</keyword>
<organism evidence="4 5">
    <name type="scientific">Maribacter arenosus</name>
    <dbReference type="NCBI Taxonomy" id="1854708"/>
    <lineage>
        <taxon>Bacteria</taxon>
        <taxon>Pseudomonadati</taxon>
        <taxon>Bacteroidota</taxon>
        <taxon>Flavobacteriia</taxon>
        <taxon>Flavobacteriales</taxon>
        <taxon>Flavobacteriaceae</taxon>
        <taxon>Maribacter</taxon>
    </lineage>
</organism>
<keyword evidence="1" id="KW-0808">Transferase</keyword>
<dbReference type="CDD" id="cd03349">
    <property type="entry name" value="LbH_XAT"/>
    <property type="match status" value="1"/>
</dbReference>
<dbReference type="Gene3D" id="2.160.10.10">
    <property type="entry name" value="Hexapeptide repeat proteins"/>
    <property type="match status" value="1"/>
</dbReference>
<dbReference type="Proteomes" id="UP000598350">
    <property type="component" value="Unassembled WGS sequence"/>
</dbReference>
<keyword evidence="2" id="KW-0677">Repeat</keyword>
<dbReference type="PROSITE" id="PS00101">
    <property type="entry name" value="HEXAPEP_TRANSFERASES"/>
    <property type="match status" value="1"/>
</dbReference>
<protein>
    <submittedName>
        <fullName evidence="4">CatB-related O-acetyltransferase</fullName>
    </submittedName>
</protein>
<evidence type="ECO:0000256" key="1">
    <source>
        <dbReference type="ARBA" id="ARBA00022679"/>
    </source>
</evidence>
<proteinExistence type="predicted"/>
<name>A0ABR7VCP2_9FLAO</name>
<reference evidence="4 5" key="1">
    <citation type="submission" date="2020-05" db="EMBL/GenBank/DDBJ databases">
        <title>The draft genome sequence of Maribacter arenosus CAU 1321.</title>
        <authorList>
            <person name="Mu L."/>
        </authorList>
    </citation>
    <scope>NUCLEOTIDE SEQUENCE [LARGE SCALE GENOMIC DNA]</scope>
    <source>
        <strain evidence="4 5">CAU 1321</strain>
    </source>
</reference>
<dbReference type="Pfam" id="PF00132">
    <property type="entry name" value="Hexapep"/>
    <property type="match status" value="2"/>
</dbReference>
<gene>
    <name evidence="4" type="ORF">HPE63_04090</name>
</gene>
<accession>A0ABR7VCP2</accession>
<dbReference type="InterPro" id="IPR018357">
    <property type="entry name" value="Hexapep_transf_CS"/>
</dbReference>
<evidence type="ECO:0000313" key="5">
    <source>
        <dbReference type="Proteomes" id="UP000598350"/>
    </source>
</evidence>